<keyword evidence="1" id="KW-0812">Transmembrane</keyword>
<sequence length="148" mass="17785">MIYDMCFFVKTIEINKINKIIVVNTDIVYYIFYTLVIKNPINFYIVFSVCFMFHFFILNRSLQILISSFLIDLSMNGLNLMNVRNKQLKKLTLGWSLYQPRKKMTLFLIFFSKRVNLMVYLSTGNRNIFYIGFKLTNTRREVVMCIYE</sequence>
<protein>
    <submittedName>
        <fullName evidence="2">Uncharacterized protein</fullName>
    </submittedName>
</protein>
<reference evidence="2 3" key="1">
    <citation type="submission" date="2022-12" db="EMBL/GenBank/DDBJ databases">
        <title>Chromosome-level genome of Tegillarca granosa.</title>
        <authorList>
            <person name="Kim J."/>
        </authorList>
    </citation>
    <scope>NUCLEOTIDE SEQUENCE [LARGE SCALE GENOMIC DNA]</scope>
    <source>
        <strain evidence="2">Teg-2019</strain>
        <tissue evidence="2">Adductor muscle</tissue>
    </source>
</reference>
<dbReference type="Proteomes" id="UP001217089">
    <property type="component" value="Unassembled WGS sequence"/>
</dbReference>
<dbReference type="EMBL" id="JARBDR010000640">
    <property type="protein sequence ID" value="KAJ8310334.1"/>
    <property type="molecule type" value="Genomic_DNA"/>
</dbReference>
<gene>
    <name evidence="2" type="ORF">KUTeg_012199</name>
</gene>
<keyword evidence="1" id="KW-0472">Membrane</keyword>
<keyword evidence="1" id="KW-1133">Transmembrane helix</keyword>
<organism evidence="2 3">
    <name type="scientific">Tegillarca granosa</name>
    <name type="common">Malaysian cockle</name>
    <name type="synonym">Anadara granosa</name>
    <dbReference type="NCBI Taxonomy" id="220873"/>
    <lineage>
        <taxon>Eukaryota</taxon>
        <taxon>Metazoa</taxon>
        <taxon>Spiralia</taxon>
        <taxon>Lophotrochozoa</taxon>
        <taxon>Mollusca</taxon>
        <taxon>Bivalvia</taxon>
        <taxon>Autobranchia</taxon>
        <taxon>Pteriomorphia</taxon>
        <taxon>Arcoida</taxon>
        <taxon>Arcoidea</taxon>
        <taxon>Arcidae</taxon>
        <taxon>Tegillarca</taxon>
    </lineage>
</organism>
<name>A0ABQ9EZ17_TEGGR</name>
<feature type="transmembrane region" description="Helical" evidence="1">
    <location>
        <begin position="41"/>
        <end position="58"/>
    </location>
</feature>
<accession>A0ABQ9EZ17</accession>
<comment type="caution">
    <text evidence="2">The sequence shown here is derived from an EMBL/GenBank/DDBJ whole genome shotgun (WGS) entry which is preliminary data.</text>
</comment>
<proteinExistence type="predicted"/>
<keyword evidence="3" id="KW-1185">Reference proteome</keyword>
<evidence type="ECO:0000313" key="2">
    <source>
        <dbReference type="EMBL" id="KAJ8310334.1"/>
    </source>
</evidence>
<evidence type="ECO:0000313" key="3">
    <source>
        <dbReference type="Proteomes" id="UP001217089"/>
    </source>
</evidence>
<evidence type="ECO:0000256" key="1">
    <source>
        <dbReference type="SAM" id="Phobius"/>
    </source>
</evidence>